<dbReference type="AlphaFoldDB" id="A0A2N5V957"/>
<comment type="caution">
    <text evidence="1">The sequence shown here is derived from an EMBL/GenBank/DDBJ whole genome shotgun (WGS) entry which is preliminary data.</text>
</comment>
<name>A0A2N5V957_9BASI</name>
<proteinExistence type="predicted"/>
<sequence>MGRPAHRPQHPDLPRQPAGYFWGGSVYDSSSPNLPQDPVEGFVMSIVLEWWVLLVSLLSDEFPTPSSSPSSYA</sequence>
<evidence type="ECO:0000313" key="1">
    <source>
        <dbReference type="EMBL" id="PLW46530.1"/>
    </source>
</evidence>
<gene>
    <name evidence="1" type="ORF">PCANC_08526</name>
</gene>
<accession>A0A2N5V957</accession>
<dbReference type="EMBL" id="PGCJ01000118">
    <property type="protein sequence ID" value="PLW46530.1"/>
    <property type="molecule type" value="Genomic_DNA"/>
</dbReference>
<keyword evidence="2" id="KW-1185">Reference proteome</keyword>
<reference evidence="1 2" key="1">
    <citation type="submission" date="2017-11" db="EMBL/GenBank/DDBJ databases">
        <title>De novo assembly and phasing of dikaryotic genomes from two isolates of Puccinia coronata f. sp. avenae, the causal agent of oat crown rust.</title>
        <authorList>
            <person name="Miller M.E."/>
            <person name="Zhang Y."/>
            <person name="Omidvar V."/>
            <person name="Sperschneider J."/>
            <person name="Schwessinger B."/>
            <person name="Raley C."/>
            <person name="Palmer J.M."/>
            <person name="Garnica D."/>
            <person name="Upadhyaya N."/>
            <person name="Rathjen J."/>
            <person name="Taylor J.M."/>
            <person name="Park R.F."/>
            <person name="Dodds P.N."/>
            <person name="Hirsch C.D."/>
            <person name="Kianian S.F."/>
            <person name="Figueroa M."/>
        </authorList>
    </citation>
    <scope>NUCLEOTIDE SEQUENCE [LARGE SCALE GENOMIC DNA]</scope>
    <source>
        <strain evidence="1">12NC29</strain>
    </source>
</reference>
<dbReference type="Proteomes" id="UP000235388">
    <property type="component" value="Unassembled WGS sequence"/>
</dbReference>
<organism evidence="1 2">
    <name type="scientific">Puccinia coronata f. sp. avenae</name>
    <dbReference type="NCBI Taxonomy" id="200324"/>
    <lineage>
        <taxon>Eukaryota</taxon>
        <taxon>Fungi</taxon>
        <taxon>Dikarya</taxon>
        <taxon>Basidiomycota</taxon>
        <taxon>Pucciniomycotina</taxon>
        <taxon>Pucciniomycetes</taxon>
        <taxon>Pucciniales</taxon>
        <taxon>Pucciniaceae</taxon>
        <taxon>Puccinia</taxon>
    </lineage>
</organism>
<protein>
    <submittedName>
        <fullName evidence="1">Uncharacterized protein</fullName>
    </submittedName>
</protein>
<evidence type="ECO:0000313" key="2">
    <source>
        <dbReference type="Proteomes" id="UP000235388"/>
    </source>
</evidence>